<dbReference type="FunFam" id="1.25.40.10:FF:000031">
    <property type="entry name" value="Pentatricopeptide repeat-containing protein mitochondrial"/>
    <property type="match status" value="1"/>
</dbReference>
<dbReference type="PROSITE" id="PS51375">
    <property type="entry name" value="PPR"/>
    <property type="match status" value="5"/>
</dbReference>
<dbReference type="FunFam" id="1.25.40.10:FF:000442">
    <property type="entry name" value="Pentatricopeptide repeat-containing protein At3g49710"/>
    <property type="match status" value="1"/>
</dbReference>
<proteinExistence type="predicted"/>
<keyword evidence="4" id="KW-1185">Reference proteome</keyword>
<accession>B9RTM2</accession>
<dbReference type="Gene3D" id="1.25.40.10">
    <property type="entry name" value="Tetratricopeptide repeat domain"/>
    <property type="match status" value="4"/>
</dbReference>
<name>B9RTM2_RICCO</name>
<sequence>MDHKDKGSGGKEDIILVRLELHCLVRRVLHDLKLSWLEITRSCRVTLKVDRQLCDGVYHKNGTSVIGSSVLFGGFLCRIGRQIAGAKITNAAQSPKSREGLRPGLKISRLTRTWSLMILKLLSSTTFKHQIVLYHNSVKPFSSTKTTRWNSTTNVIVTHPVLLIMESCTCMIQLKQIQAHMIITGLITHTFPVSRVLAFCALADTGDIRHAHLLFNQIEYPNTYIWNTMIRGFSNAKMPVMGLSFFWQMVRERVEMDTRSFVFALKASEQFLTALEGESIHCAIWKIGFPCALLVQNGLIHFYSVHGCLVLARKVFDETPARDVVSWTSMIDGYSTHDYYTDALKLFDSMLLSDVEPNEVTMISVLSACSQKGDLSLGKSIHEYVRRKNLNLSVNLMNAILDMYVKCGCLVAAREIFDSMGTKDVFSWTSMVNGYAKTGELEIARKFFDDMPKRNVVSWNAMIAGYSQNNQPKKAIVLFHHMVGEGLIPIENTLVCVLSACGQLGYLDLGRLIHMYHIERKQKGTSVIIANALIDMYAKCGVIDAAARVFNGMPGRDLVSWNSMIAACASHGHAKQALLMFGQMIHEGFKPDDITFESQDAKFMKP</sequence>
<feature type="repeat" description="PPR" evidence="2">
    <location>
        <begin position="222"/>
        <end position="256"/>
    </location>
</feature>
<protein>
    <submittedName>
        <fullName evidence="3">Pentatricopeptide repeat-containing protein, putative</fullName>
    </submittedName>
</protein>
<feature type="repeat" description="PPR" evidence="2">
    <location>
        <begin position="323"/>
        <end position="357"/>
    </location>
</feature>
<dbReference type="InterPro" id="IPR011990">
    <property type="entry name" value="TPR-like_helical_dom_sf"/>
</dbReference>
<dbReference type="InterPro" id="IPR046960">
    <property type="entry name" value="PPR_At4g14850-like_plant"/>
</dbReference>
<feature type="repeat" description="PPR" evidence="2">
    <location>
        <begin position="424"/>
        <end position="454"/>
    </location>
</feature>
<dbReference type="PANTHER" id="PTHR47926">
    <property type="entry name" value="PENTATRICOPEPTIDE REPEAT-CONTAINING PROTEIN"/>
    <property type="match status" value="1"/>
</dbReference>
<organism evidence="3 4">
    <name type="scientific">Ricinus communis</name>
    <name type="common">Castor bean</name>
    <dbReference type="NCBI Taxonomy" id="3988"/>
    <lineage>
        <taxon>Eukaryota</taxon>
        <taxon>Viridiplantae</taxon>
        <taxon>Streptophyta</taxon>
        <taxon>Embryophyta</taxon>
        <taxon>Tracheophyta</taxon>
        <taxon>Spermatophyta</taxon>
        <taxon>Magnoliopsida</taxon>
        <taxon>eudicotyledons</taxon>
        <taxon>Gunneridae</taxon>
        <taxon>Pentapetalae</taxon>
        <taxon>rosids</taxon>
        <taxon>fabids</taxon>
        <taxon>Malpighiales</taxon>
        <taxon>Euphorbiaceae</taxon>
        <taxon>Acalyphoideae</taxon>
        <taxon>Acalypheae</taxon>
        <taxon>Ricinus</taxon>
    </lineage>
</organism>
<reference evidence="4" key="1">
    <citation type="journal article" date="2010" name="Nat. Biotechnol.">
        <title>Draft genome sequence of the oilseed species Ricinus communis.</title>
        <authorList>
            <person name="Chan A.P."/>
            <person name="Crabtree J."/>
            <person name="Zhao Q."/>
            <person name="Lorenzi H."/>
            <person name="Orvis J."/>
            <person name="Puiu D."/>
            <person name="Melake-Berhan A."/>
            <person name="Jones K.M."/>
            <person name="Redman J."/>
            <person name="Chen G."/>
            <person name="Cahoon E.B."/>
            <person name="Gedil M."/>
            <person name="Stanke M."/>
            <person name="Haas B.J."/>
            <person name="Wortman J.R."/>
            <person name="Fraser-Liggett C.M."/>
            <person name="Ravel J."/>
            <person name="Rabinowicz P.D."/>
        </authorList>
    </citation>
    <scope>NUCLEOTIDE SEQUENCE [LARGE SCALE GENOMIC DNA]</scope>
    <source>
        <strain evidence="4">cv. Hale</strain>
    </source>
</reference>
<dbReference type="InterPro" id="IPR002885">
    <property type="entry name" value="PPR_rpt"/>
</dbReference>
<evidence type="ECO:0000256" key="2">
    <source>
        <dbReference type="PROSITE-ProRule" id="PRU00708"/>
    </source>
</evidence>
<dbReference type="Pfam" id="PF01535">
    <property type="entry name" value="PPR"/>
    <property type="match status" value="3"/>
</dbReference>
<evidence type="ECO:0000313" key="3">
    <source>
        <dbReference type="EMBL" id="EEF45254.1"/>
    </source>
</evidence>
<dbReference type="Pfam" id="PF13041">
    <property type="entry name" value="PPR_2"/>
    <property type="match status" value="3"/>
</dbReference>
<dbReference type="NCBIfam" id="TIGR00756">
    <property type="entry name" value="PPR"/>
    <property type="match status" value="5"/>
</dbReference>
<gene>
    <name evidence="3" type="ORF">RCOM_0911470</name>
</gene>
<dbReference type="Proteomes" id="UP000008311">
    <property type="component" value="Unassembled WGS sequence"/>
</dbReference>
<dbReference type="GO" id="GO:0003723">
    <property type="term" value="F:RNA binding"/>
    <property type="evidence" value="ECO:0007669"/>
    <property type="project" value="InterPro"/>
</dbReference>
<feature type="repeat" description="PPR" evidence="2">
    <location>
        <begin position="557"/>
        <end position="591"/>
    </location>
</feature>
<dbReference type="eggNOG" id="KOG4197">
    <property type="taxonomic scope" value="Eukaryota"/>
</dbReference>
<dbReference type="GO" id="GO:0009451">
    <property type="term" value="P:RNA modification"/>
    <property type="evidence" value="ECO:0007669"/>
    <property type="project" value="InterPro"/>
</dbReference>
<dbReference type="PANTHER" id="PTHR47926:SF387">
    <property type="entry name" value="PENTATRICOPEPTIDE REPEAT-CONTAINING PROTEIN"/>
    <property type="match status" value="1"/>
</dbReference>
<feature type="repeat" description="PPR" evidence="2">
    <location>
        <begin position="455"/>
        <end position="489"/>
    </location>
</feature>
<keyword evidence="1" id="KW-0677">Repeat</keyword>
<evidence type="ECO:0000313" key="4">
    <source>
        <dbReference type="Proteomes" id="UP000008311"/>
    </source>
</evidence>
<evidence type="ECO:0000256" key="1">
    <source>
        <dbReference type="ARBA" id="ARBA00022737"/>
    </source>
</evidence>
<dbReference type="FunFam" id="1.25.40.10:FF:000344">
    <property type="entry name" value="Pentatricopeptide repeat-containing protein"/>
    <property type="match status" value="1"/>
</dbReference>
<dbReference type="AlphaFoldDB" id="B9RTM2"/>
<dbReference type="EMBL" id="EQ973814">
    <property type="protein sequence ID" value="EEF45254.1"/>
    <property type="molecule type" value="Genomic_DNA"/>
</dbReference>
<dbReference type="InParanoid" id="B9RTM2"/>